<proteinExistence type="predicted"/>
<organism evidence="3 4">
    <name type="scientific">Iphiclides podalirius</name>
    <name type="common">scarce swallowtail</name>
    <dbReference type="NCBI Taxonomy" id="110791"/>
    <lineage>
        <taxon>Eukaryota</taxon>
        <taxon>Metazoa</taxon>
        <taxon>Ecdysozoa</taxon>
        <taxon>Arthropoda</taxon>
        <taxon>Hexapoda</taxon>
        <taxon>Insecta</taxon>
        <taxon>Pterygota</taxon>
        <taxon>Neoptera</taxon>
        <taxon>Endopterygota</taxon>
        <taxon>Lepidoptera</taxon>
        <taxon>Glossata</taxon>
        <taxon>Ditrysia</taxon>
        <taxon>Papilionoidea</taxon>
        <taxon>Papilionidae</taxon>
        <taxon>Papilioninae</taxon>
        <taxon>Iphiclides</taxon>
    </lineage>
</organism>
<reference evidence="3" key="1">
    <citation type="submission" date="2022-03" db="EMBL/GenBank/DDBJ databases">
        <authorList>
            <person name="Martin H S."/>
        </authorList>
    </citation>
    <scope>NUCLEOTIDE SEQUENCE</scope>
</reference>
<evidence type="ECO:0000256" key="2">
    <source>
        <dbReference type="SAM" id="MobiDB-lite"/>
    </source>
</evidence>
<feature type="coiled-coil region" evidence="1">
    <location>
        <begin position="336"/>
        <end position="400"/>
    </location>
</feature>
<evidence type="ECO:0000313" key="4">
    <source>
        <dbReference type="Proteomes" id="UP000837857"/>
    </source>
</evidence>
<keyword evidence="4" id="KW-1185">Reference proteome</keyword>
<evidence type="ECO:0000256" key="1">
    <source>
        <dbReference type="SAM" id="Coils"/>
    </source>
</evidence>
<evidence type="ECO:0000313" key="3">
    <source>
        <dbReference type="EMBL" id="CAH2068258.1"/>
    </source>
</evidence>
<dbReference type="EMBL" id="OW152817">
    <property type="protein sequence ID" value="CAH2068258.1"/>
    <property type="molecule type" value="Genomic_DNA"/>
</dbReference>
<protein>
    <submittedName>
        <fullName evidence="3">Uncharacterized protein</fullName>
    </submittedName>
</protein>
<feature type="compositionally biased region" description="Low complexity" evidence="2">
    <location>
        <begin position="52"/>
        <end position="61"/>
    </location>
</feature>
<feature type="compositionally biased region" description="Pro residues" evidence="2">
    <location>
        <begin position="35"/>
        <end position="47"/>
    </location>
</feature>
<dbReference type="Proteomes" id="UP000837857">
    <property type="component" value="Chromosome 5"/>
</dbReference>
<sequence length="578" mass="64136">MQDRNLCLPSISDNPEGIPRPLTSDHPTLASFESPPTPPPPPPYPPPKLHKSSQTPPLETLPSPPPHSPPGLSTIQPEPRDCLIPASNILGSSSERPHESGLFISRKRLTPPPQSVNPSAPDDTANAASMTAKSFPEITAPRSNNSARSNISAHLTQPDPTNSAYEIVASWRQEDIPPRSIVSDDDSSFPGSPVSEVGRPSLLINSGKRLGVEMDIATREANEMLLRGKEALESAGKMKRECKQTTLDCLQSLYEMVLALSDSRSRHKQNLERERSRNAQELVRVERAHNKLVTGLIKDLASELAHARTDIKTNLQETKDVRSWLEYETRVPFQKATEAQKALQDAEKRLEEIHRTLAQSKKEGKTTLESKDITDIRSSMKTLANQIDDMRRNLNNIFETNHKSLQRLETITTQHPPKMLQEHLQPLTEHLEALHSELKTMREARQQTPPPPAISLATELAQAGDAKLKKPTYTKVVANVPSPNPNRTLIVSSTDPKKTGENVIEPIREALDTRKTGAKVDRIRKARNQKIILSCSTKEDLQLVQDRVKAAKGLKAEVAKASNPLEVIRDVLLSQTLR</sequence>
<name>A0ABN8IW73_9NEOP</name>
<feature type="region of interest" description="Disordered" evidence="2">
    <location>
        <begin position="1"/>
        <end position="160"/>
    </location>
</feature>
<feature type="non-terminal residue" evidence="3">
    <location>
        <position position="1"/>
    </location>
</feature>
<accession>A0ABN8IW73</accession>
<feature type="compositionally biased region" description="Low complexity" evidence="2">
    <location>
        <begin position="142"/>
        <end position="153"/>
    </location>
</feature>
<gene>
    <name evidence="3" type="ORF">IPOD504_LOCUS14167</name>
</gene>
<keyword evidence="1" id="KW-0175">Coiled coil</keyword>